<evidence type="ECO:0000313" key="2">
    <source>
        <dbReference type="Proteomes" id="UP000297890"/>
    </source>
</evidence>
<protein>
    <recommendedName>
        <fullName evidence="3">WGR domain-containing protein</fullName>
    </recommendedName>
</protein>
<sequence>MPATPWQYARLVCGDRYVELRLQRDLFGWVVTRTAGDLKRGSGEFKTMPCADYPEAIHQWNHEVRARKRRGYVPAESAAAVEPRS</sequence>
<accession>A0A4Z0F9G8</accession>
<keyword evidence="2" id="KW-1185">Reference proteome</keyword>
<dbReference type="AlphaFoldDB" id="A0A4Z0F9G8"/>
<dbReference type="RefSeq" id="WP_135282293.1">
    <property type="nucleotide sequence ID" value="NZ_SRIO01000013.1"/>
</dbReference>
<comment type="caution">
    <text evidence="1">The sequence shown here is derived from an EMBL/GenBank/DDBJ whole genome shotgun (WGS) entry which is preliminary data.</text>
</comment>
<dbReference type="Proteomes" id="UP000297890">
    <property type="component" value="Unassembled WGS sequence"/>
</dbReference>
<evidence type="ECO:0000313" key="1">
    <source>
        <dbReference type="EMBL" id="TFZ82007.1"/>
    </source>
</evidence>
<gene>
    <name evidence="1" type="ORF">E4680_10135</name>
</gene>
<proteinExistence type="predicted"/>
<evidence type="ECO:0008006" key="3">
    <source>
        <dbReference type="Google" id="ProtNLM"/>
    </source>
</evidence>
<dbReference type="EMBL" id="SRIO01000013">
    <property type="protein sequence ID" value="TFZ82007.1"/>
    <property type="molecule type" value="Genomic_DNA"/>
</dbReference>
<organism evidence="1 2">
    <name type="scientific">Candidatus Macondimonas diazotrophica</name>
    <dbReference type="NCBI Taxonomy" id="2305248"/>
    <lineage>
        <taxon>Bacteria</taxon>
        <taxon>Pseudomonadati</taxon>
        <taxon>Pseudomonadota</taxon>
        <taxon>Gammaproteobacteria</taxon>
        <taxon>Chromatiales</taxon>
        <taxon>Ectothiorhodospiraceae</taxon>
        <taxon>Candidatus Macondimonas</taxon>
    </lineage>
</organism>
<reference evidence="1 2" key="1">
    <citation type="journal article" date="2019" name="ISME J.">
        <title>Candidatus Macondimonas diazotrophica, a novel gammaproteobacterial genus dominating crude-oil-contaminated coastal sediments.</title>
        <authorList>
            <person name="Karthikeyan S."/>
            <person name="Konstantinidis K."/>
        </authorList>
    </citation>
    <scope>NUCLEOTIDE SEQUENCE [LARGE SCALE GENOMIC DNA]</scope>
    <source>
        <strain evidence="1 2">KTK01</strain>
    </source>
</reference>
<name>A0A4Z0F9G8_9GAMM</name>